<feature type="region of interest" description="Disordered" evidence="1">
    <location>
        <begin position="75"/>
        <end position="95"/>
    </location>
</feature>
<name>A0AAV9FDK7_ACOCL</name>
<dbReference type="SUPFAM" id="SSF56219">
    <property type="entry name" value="DNase I-like"/>
    <property type="match status" value="1"/>
</dbReference>
<reference evidence="2" key="1">
    <citation type="journal article" date="2023" name="Nat. Commun.">
        <title>Diploid and tetraploid genomes of Acorus and the evolution of monocots.</title>
        <authorList>
            <person name="Ma L."/>
            <person name="Liu K.W."/>
            <person name="Li Z."/>
            <person name="Hsiao Y.Y."/>
            <person name="Qi Y."/>
            <person name="Fu T."/>
            <person name="Tang G.D."/>
            <person name="Zhang D."/>
            <person name="Sun W.H."/>
            <person name="Liu D.K."/>
            <person name="Li Y."/>
            <person name="Chen G.Z."/>
            <person name="Liu X.D."/>
            <person name="Liao X.Y."/>
            <person name="Jiang Y.T."/>
            <person name="Yu X."/>
            <person name="Hao Y."/>
            <person name="Huang J."/>
            <person name="Zhao X.W."/>
            <person name="Ke S."/>
            <person name="Chen Y.Y."/>
            <person name="Wu W.L."/>
            <person name="Hsu J.L."/>
            <person name="Lin Y.F."/>
            <person name="Huang M.D."/>
            <person name="Li C.Y."/>
            <person name="Huang L."/>
            <person name="Wang Z.W."/>
            <person name="Zhao X."/>
            <person name="Zhong W.Y."/>
            <person name="Peng D.H."/>
            <person name="Ahmad S."/>
            <person name="Lan S."/>
            <person name="Zhang J.S."/>
            <person name="Tsai W.C."/>
            <person name="Van de Peer Y."/>
            <person name="Liu Z.J."/>
        </authorList>
    </citation>
    <scope>NUCLEOTIDE SEQUENCE</scope>
    <source>
        <strain evidence="2">CP</strain>
    </source>
</reference>
<evidence type="ECO:0000256" key="1">
    <source>
        <dbReference type="SAM" id="MobiDB-lite"/>
    </source>
</evidence>
<sequence length="249" mass="27804">MAKRKLEQSNSTSSESTKESKASSTNHTTEQMGVNNQATNNTFMAEVSSEAMPSPLGGAHPKLDCSKAIETVMGDSLPNKQQRRGKSQHNLDKSCRAKKLQRVIRSLLPVGVSPHWTISVPVVGLLNVPLCFNYNPMEAIFWNVRGTKGHVKQMDIKNFLHSHKPEFVSLLETKLDENSFKALKRKIGLYPNSHLGPDARICLLWNEDIMDVQVLDTSFSTPTAIFILRYPIIRCLSLLFMLPISVQTG</sequence>
<gene>
    <name evidence="2" type="ORF">QJS10_CPA02g00870</name>
</gene>
<protein>
    <submittedName>
        <fullName evidence="2">Uncharacterized protein</fullName>
    </submittedName>
</protein>
<accession>A0AAV9FDK7</accession>
<dbReference type="Proteomes" id="UP001180020">
    <property type="component" value="Unassembled WGS sequence"/>
</dbReference>
<dbReference type="InterPro" id="IPR036691">
    <property type="entry name" value="Endo/exonu/phosph_ase_sf"/>
</dbReference>
<reference evidence="2" key="2">
    <citation type="submission" date="2023-06" db="EMBL/GenBank/DDBJ databases">
        <authorList>
            <person name="Ma L."/>
            <person name="Liu K.-W."/>
            <person name="Li Z."/>
            <person name="Hsiao Y.-Y."/>
            <person name="Qi Y."/>
            <person name="Fu T."/>
            <person name="Tang G."/>
            <person name="Zhang D."/>
            <person name="Sun W.-H."/>
            <person name="Liu D.-K."/>
            <person name="Li Y."/>
            <person name="Chen G.-Z."/>
            <person name="Liu X.-D."/>
            <person name="Liao X.-Y."/>
            <person name="Jiang Y.-T."/>
            <person name="Yu X."/>
            <person name="Hao Y."/>
            <person name="Huang J."/>
            <person name="Zhao X.-W."/>
            <person name="Ke S."/>
            <person name="Chen Y.-Y."/>
            <person name="Wu W.-L."/>
            <person name="Hsu J.-L."/>
            <person name="Lin Y.-F."/>
            <person name="Huang M.-D."/>
            <person name="Li C.-Y."/>
            <person name="Huang L."/>
            <person name="Wang Z.-W."/>
            <person name="Zhao X."/>
            <person name="Zhong W.-Y."/>
            <person name="Peng D.-H."/>
            <person name="Ahmad S."/>
            <person name="Lan S."/>
            <person name="Zhang J.-S."/>
            <person name="Tsai W.-C."/>
            <person name="Van De Peer Y."/>
            <person name="Liu Z.-J."/>
        </authorList>
    </citation>
    <scope>NUCLEOTIDE SEQUENCE</scope>
    <source>
        <strain evidence="2">CP</strain>
        <tissue evidence="2">Leaves</tissue>
    </source>
</reference>
<feature type="compositionally biased region" description="Polar residues" evidence="1">
    <location>
        <begin position="27"/>
        <end position="39"/>
    </location>
</feature>
<keyword evidence="3" id="KW-1185">Reference proteome</keyword>
<feature type="region of interest" description="Disordered" evidence="1">
    <location>
        <begin position="1"/>
        <end position="39"/>
    </location>
</feature>
<dbReference type="AlphaFoldDB" id="A0AAV9FDK7"/>
<evidence type="ECO:0000313" key="2">
    <source>
        <dbReference type="EMBL" id="KAK1323324.1"/>
    </source>
</evidence>
<comment type="caution">
    <text evidence="2">The sequence shown here is derived from an EMBL/GenBank/DDBJ whole genome shotgun (WGS) entry which is preliminary data.</text>
</comment>
<dbReference type="EMBL" id="JAUJYO010000002">
    <property type="protein sequence ID" value="KAK1323324.1"/>
    <property type="molecule type" value="Genomic_DNA"/>
</dbReference>
<evidence type="ECO:0000313" key="3">
    <source>
        <dbReference type="Proteomes" id="UP001180020"/>
    </source>
</evidence>
<organism evidence="2 3">
    <name type="scientific">Acorus calamus</name>
    <name type="common">Sweet flag</name>
    <dbReference type="NCBI Taxonomy" id="4465"/>
    <lineage>
        <taxon>Eukaryota</taxon>
        <taxon>Viridiplantae</taxon>
        <taxon>Streptophyta</taxon>
        <taxon>Embryophyta</taxon>
        <taxon>Tracheophyta</taxon>
        <taxon>Spermatophyta</taxon>
        <taxon>Magnoliopsida</taxon>
        <taxon>Liliopsida</taxon>
        <taxon>Acoraceae</taxon>
        <taxon>Acorus</taxon>
    </lineage>
</organism>
<dbReference type="Gene3D" id="3.60.10.10">
    <property type="entry name" value="Endonuclease/exonuclease/phosphatase"/>
    <property type="match status" value="1"/>
</dbReference>
<proteinExistence type="predicted"/>